<accession>A0A8B6EYD2</accession>
<dbReference type="Gene3D" id="3.30.70.270">
    <property type="match status" value="1"/>
</dbReference>
<comment type="caution">
    <text evidence="2">The sequence shown here is derived from an EMBL/GenBank/DDBJ whole genome shotgun (WGS) entry which is preliminary data.</text>
</comment>
<dbReference type="AlphaFoldDB" id="A0A8B6EYD2"/>
<dbReference type="SUPFAM" id="SSF56672">
    <property type="entry name" value="DNA/RNA polymerases"/>
    <property type="match status" value="1"/>
</dbReference>
<dbReference type="EMBL" id="UYJE01005955">
    <property type="protein sequence ID" value="VDI41983.1"/>
    <property type="molecule type" value="Genomic_DNA"/>
</dbReference>
<sequence length="311" mass="35176">MSHLLDDFFFVGKAGTNECSIALNTFLALAEKLGVPIKDEKTQTPTTCITIYGIEIDSQSMIARLPQDKIEKVLGLLTKFKVKRKVTLRELQSLLGLLNFACSVIVPGRAFLRRLFDLTLGHTCPHFRITLNSEARADLKAWYEFIFNFNGKSCFLFKQWVSSESLKLYSDAAGVYGGFAAVFGSKWFSGQWPPELKDLHITVKELFPIVLAIEIWGKTLANHKVLFMTDNQAVADIINKTSSKDKNLMKLVRRMVLSAMKFNIHFRAKHIAGKTNVVCDLLSRFSFQEAHRIAPWLNLNPVTVPLHLLNL</sequence>
<keyword evidence="3" id="KW-1185">Reference proteome</keyword>
<reference evidence="2" key="1">
    <citation type="submission" date="2018-11" db="EMBL/GenBank/DDBJ databases">
        <authorList>
            <person name="Alioto T."/>
            <person name="Alioto T."/>
        </authorList>
    </citation>
    <scope>NUCLEOTIDE SEQUENCE</scope>
</reference>
<dbReference type="InterPro" id="IPR052055">
    <property type="entry name" value="Hepadnavirus_pol/RT"/>
</dbReference>
<evidence type="ECO:0000259" key="1">
    <source>
        <dbReference type="PROSITE" id="PS50878"/>
    </source>
</evidence>
<evidence type="ECO:0000313" key="2">
    <source>
        <dbReference type="EMBL" id="VDI41983.1"/>
    </source>
</evidence>
<dbReference type="OrthoDB" id="6019648at2759"/>
<dbReference type="CDD" id="cd09275">
    <property type="entry name" value="RNase_HI_RT_DIRS1"/>
    <property type="match status" value="1"/>
</dbReference>
<protein>
    <recommendedName>
        <fullName evidence="1">Reverse transcriptase domain-containing protein</fullName>
    </recommendedName>
</protein>
<proteinExistence type="predicted"/>
<dbReference type="PANTHER" id="PTHR33050">
    <property type="entry name" value="REVERSE TRANSCRIPTASE DOMAIN-CONTAINING PROTEIN"/>
    <property type="match status" value="1"/>
</dbReference>
<evidence type="ECO:0000313" key="3">
    <source>
        <dbReference type="Proteomes" id="UP000596742"/>
    </source>
</evidence>
<name>A0A8B6EYD2_MYTGA</name>
<dbReference type="Proteomes" id="UP000596742">
    <property type="component" value="Unassembled WGS sequence"/>
</dbReference>
<organism evidence="2 3">
    <name type="scientific">Mytilus galloprovincialis</name>
    <name type="common">Mediterranean mussel</name>
    <dbReference type="NCBI Taxonomy" id="29158"/>
    <lineage>
        <taxon>Eukaryota</taxon>
        <taxon>Metazoa</taxon>
        <taxon>Spiralia</taxon>
        <taxon>Lophotrochozoa</taxon>
        <taxon>Mollusca</taxon>
        <taxon>Bivalvia</taxon>
        <taxon>Autobranchia</taxon>
        <taxon>Pteriomorphia</taxon>
        <taxon>Mytilida</taxon>
        <taxon>Mytiloidea</taxon>
        <taxon>Mytilidae</taxon>
        <taxon>Mytilinae</taxon>
        <taxon>Mytilus</taxon>
    </lineage>
</organism>
<feature type="domain" description="Reverse transcriptase" evidence="1">
    <location>
        <begin position="1"/>
        <end position="56"/>
    </location>
</feature>
<dbReference type="InterPro" id="IPR043128">
    <property type="entry name" value="Rev_trsase/Diguanyl_cyclase"/>
</dbReference>
<dbReference type="InterPro" id="IPR000477">
    <property type="entry name" value="RT_dom"/>
</dbReference>
<gene>
    <name evidence="2" type="ORF">MGAL_10B027924</name>
</gene>
<dbReference type="PANTHER" id="PTHR33050:SF8">
    <property type="entry name" value="REVERSE TRANSCRIPTASE DOMAIN-CONTAINING PROTEIN"/>
    <property type="match status" value="1"/>
</dbReference>
<dbReference type="PROSITE" id="PS50878">
    <property type="entry name" value="RT_POL"/>
    <property type="match status" value="1"/>
</dbReference>
<dbReference type="InterPro" id="IPR043502">
    <property type="entry name" value="DNA/RNA_pol_sf"/>
</dbReference>